<organism evidence="5 6">
    <name type="scientific">Thioflexithrix psekupsensis</name>
    <dbReference type="NCBI Taxonomy" id="1570016"/>
    <lineage>
        <taxon>Bacteria</taxon>
        <taxon>Pseudomonadati</taxon>
        <taxon>Pseudomonadota</taxon>
        <taxon>Gammaproteobacteria</taxon>
        <taxon>Thiotrichales</taxon>
        <taxon>Thioflexithrix</taxon>
    </lineage>
</organism>
<evidence type="ECO:0000259" key="4">
    <source>
        <dbReference type="Pfam" id="PF13458"/>
    </source>
</evidence>
<keyword evidence="2 3" id="KW-0732">Signal</keyword>
<protein>
    <recommendedName>
        <fullName evidence="4">Leucine-binding protein domain-containing protein</fullName>
    </recommendedName>
</protein>
<feature type="signal peptide" evidence="3">
    <location>
        <begin position="1"/>
        <end position="23"/>
    </location>
</feature>
<sequence length="396" mass="45345">MKNHLILLLFSGLFLAFFAASSAADNPVQTIVVGYLEYAKDERYTSRRLEARYRLQPWGRPFAGAELGVKDSRFPLMSRQVALQLAKRTERSVEDLLLQINKLYEEDVHFFLVDFPDDILHEVAQKTRDKSLLLFNISALGVALRQEGCQAHLFHVAPSWDMLTDALAQYLVTRQWRDILVLAGESEADQALNTIFLDSAKRFGLKVVETRPFQLSRDPRHRHQNNVALLTGKAKYDVVFVADTHGEFARYVPYQTLLPRPVVGSNGLVPEWWFWSWDRHGAPQVNGRFQKQAGRLMTGYDWSAWMAIKVVTEAIIRSHSLNFNDLSAYIRSNDLVLDGTKGTPQNFRQWNNQLRQPLFVASGDAVVERLPLDGFLHPTNQLDTLGIDETRNRCQF</sequence>
<evidence type="ECO:0000313" key="5">
    <source>
        <dbReference type="EMBL" id="OUD13545.1"/>
    </source>
</evidence>
<evidence type="ECO:0000313" key="6">
    <source>
        <dbReference type="Proteomes" id="UP000194798"/>
    </source>
</evidence>
<evidence type="ECO:0000256" key="3">
    <source>
        <dbReference type="SAM" id="SignalP"/>
    </source>
</evidence>
<feature type="chain" id="PRO_5012761474" description="Leucine-binding protein domain-containing protein" evidence="3">
    <location>
        <begin position="24"/>
        <end position="396"/>
    </location>
</feature>
<reference evidence="5 6" key="1">
    <citation type="submission" date="2016-12" db="EMBL/GenBank/DDBJ databases">
        <title>Thioflexothrix psekupsii D3 genome sequencing and assembly.</title>
        <authorList>
            <person name="Fomenkov A."/>
            <person name="Vincze T."/>
            <person name="Grabovich M."/>
            <person name="Anton B.P."/>
            <person name="Dubinina G."/>
            <person name="Orlova M."/>
            <person name="Belousova E."/>
            <person name="Roberts R.J."/>
        </authorList>
    </citation>
    <scope>NUCLEOTIDE SEQUENCE [LARGE SCALE GENOMIC DNA]</scope>
    <source>
        <strain evidence="5">D3</strain>
    </source>
</reference>
<accession>A0A251X7L6</accession>
<dbReference type="PANTHER" id="PTHR30483:SF6">
    <property type="entry name" value="PERIPLASMIC BINDING PROTEIN OF ABC TRANSPORTER FOR NATURAL AMINO ACIDS"/>
    <property type="match status" value="1"/>
</dbReference>
<evidence type="ECO:0000256" key="1">
    <source>
        <dbReference type="ARBA" id="ARBA00010062"/>
    </source>
</evidence>
<dbReference type="SUPFAM" id="SSF53822">
    <property type="entry name" value="Periplasmic binding protein-like I"/>
    <property type="match status" value="1"/>
</dbReference>
<name>A0A251X7L6_9GAMM</name>
<dbReference type="InterPro" id="IPR028081">
    <property type="entry name" value="Leu-bd"/>
</dbReference>
<dbReference type="InterPro" id="IPR051010">
    <property type="entry name" value="BCAA_transport"/>
</dbReference>
<proteinExistence type="inferred from homology"/>
<dbReference type="Pfam" id="PF13458">
    <property type="entry name" value="Peripla_BP_6"/>
    <property type="match status" value="1"/>
</dbReference>
<dbReference type="Gene3D" id="3.40.50.2300">
    <property type="match status" value="2"/>
</dbReference>
<dbReference type="PANTHER" id="PTHR30483">
    <property type="entry name" value="LEUCINE-SPECIFIC-BINDING PROTEIN"/>
    <property type="match status" value="1"/>
</dbReference>
<comment type="caution">
    <text evidence="5">The sequence shown here is derived from an EMBL/GenBank/DDBJ whole genome shotgun (WGS) entry which is preliminary data.</text>
</comment>
<keyword evidence="6" id="KW-1185">Reference proteome</keyword>
<evidence type="ECO:0000256" key="2">
    <source>
        <dbReference type="ARBA" id="ARBA00022729"/>
    </source>
</evidence>
<dbReference type="RefSeq" id="WP_086488461.1">
    <property type="nucleotide sequence ID" value="NZ_MSLT01000013.1"/>
</dbReference>
<feature type="domain" description="Leucine-binding protein" evidence="4">
    <location>
        <begin position="99"/>
        <end position="245"/>
    </location>
</feature>
<dbReference type="Proteomes" id="UP000194798">
    <property type="component" value="Unassembled WGS sequence"/>
</dbReference>
<dbReference type="OrthoDB" id="5341635at2"/>
<comment type="similarity">
    <text evidence="1">Belongs to the leucine-binding protein family.</text>
</comment>
<dbReference type="AlphaFoldDB" id="A0A251X7L6"/>
<gene>
    <name evidence="5" type="ORF">TPSD3_10155</name>
</gene>
<dbReference type="EMBL" id="MSLT01000013">
    <property type="protein sequence ID" value="OUD13545.1"/>
    <property type="molecule type" value="Genomic_DNA"/>
</dbReference>
<dbReference type="InterPro" id="IPR028082">
    <property type="entry name" value="Peripla_BP_I"/>
</dbReference>
<dbReference type="CDD" id="cd06268">
    <property type="entry name" value="PBP1_ABC_transporter_LIVBP-like"/>
    <property type="match status" value="1"/>
</dbReference>